<evidence type="ECO:0000313" key="3">
    <source>
        <dbReference type="Proteomes" id="UP000014463"/>
    </source>
</evidence>
<name>S2L9K7_LITA3</name>
<dbReference type="Proteomes" id="UP000014463">
    <property type="component" value="Unassembled WGS sequence"/>
</dbReference>
<dbReference type="RefSeq" id="WP_016415293.1">
    <property type="nucleotide sequence ID" value="NZ_AUAB01000001.1"/>
</dbReference>
<accession>S2L9K7</accession>
<comment type="caution">
    <text evidence="2">The sequence shown here is derived from an EMBL/GenBank/DDBJ whole genome shotgun (WGS) entry which is preliminary data.</text>
</comment>
<dbReference type="STRING" id="1121939.L861_04315"/>
<gene>
    <name evidence="2" type="ORF">L861_04315</name>
</gene>
<dbReference type="EMBL" id="ASTJ01000011">
    <property type="protein sequence ID" value="EPC04554.1"/>
    <property type="molecule type" value="Genomic_DNA"/>
</dbReference>
<proteinExistence type="predicted"/>
<protein>
    <submittedName>
        <fullName evidence="2">Uncharacterized protein</fullName>
    </submittedName>
</protein>
<dbReference type="AlphaFoldDB" id="S2L9K7"/>
<keyword evidence="3" id="KW-1185">Reference proteome</keyword>
<organism evidence="2 3">
    <name type="scientific">Litchfieldella anticariensis (strain DSM 16096 / CECT 5854 / CIP 108499 / LMG 22089 / FP35)</name>
    <name type="common">Halomonas anticariensis</name>
    <dbReference type="NCBI Taxonomy" id="1121939"/>
    <lineage>
        <taxon>Bacteria</taxon>
        <taxon>Pseudomonadati</taxon>
        <taxon>Pseudomonadota</taxon>
        <taxon>Gammaproteobacteria</taxon>
        <taxon>Oceanospirillales</taxon>
        <taxon>Halomonadaceae</taxon>
        <taxon>Litchfieldella</taxon>
    </lineage>
</organism>
<evidence type="ECO:0000256" key="1">
    <source>
        <dbReference type="SAM" id="MobiDB-lite"/>
    </source>
</evidence>
<feature type="region of interest" description="Disordered" evidence="1">
    <location>
        <begin position="30"/>
        <end position="59"/>
    </location>
</feature>
<evidence type="ECO:0000313" key="2">
    <source>
        <dbReference type="EMBL" id="EPC04554.1"/>
    </source>
</evidence>
<feature type="compositionally biased region" description="Basic and acidic residues" evidence="1">
    <location>
        <begin position="46"/>
        <end position="59"/>
    </location>
</feature>
<reference evidence="2 3" key="1">
    <citation type="journal article" date="2013" name="Genome Announc.">
        <title>Draft genome sequence of the moderately halophilic gammaproteobacterium Halomonas anticariensis FP35.</title>
        <authorList>
            <person name="Tahrioui A."/>
            <person name="Quesada E."/>
            <person name="Llamas I."/>
        </authorList>
    </citation>
    <scope>NUCLEOTIDE SEQUENCE [LARGE SCALE GENOMIC DNA]</scope>
    <source>
        <strain evidence="3">DSM 16096 / CECT 5854 / LMG 22089 / FP35</strain>
    </source>
</reference>
<sequence length="59" mass="6502">MLKGLVLCFVFLIVQLGILHLIDRRVAASDRQVHYSSITKPQGETPKGDEDRNDAAPAP</sequence>
<dbReference type="OrthoDB" id="6183514at2"/>